<dbReference type="STRING" id="1314781.A0A165DRH1"/>
<proteinExistence type="predicted"/>
<evidence type="ECO:0000313" key="1">
    <source>
        <dbReference type="EMBL" id="KZV85184.1"/>
    </source>
</evidence>
<protein>
    <recommendedName>
        <fullName evidence="3">Chromo domain-containing protein</fullName>
    </recommendedName>
</protein>
<gene>
    <name evidence="1" type="ORF">EXIGLDRAFT_623320</name>
</gene>
<name>A0A165DRH1_EXIGL</name>
<reference evidence="1 2" key="1">
    <citation type="journal article" date="2016" name="Mol. Biol. Evol.">
        <title>Comparative Genomics of Early-Diverging Mushroom-Forming Fungi Provides Insights into the Origins of Lignocellulose Decay Capabilities.</title>
        <authorList>
            <person name="Nagy L.G."/>
            <person name="Riley R."/>
            <person name="Tritt A."/>
            <person name="Adam C."/>
            <person name="Daum C."/>
            <person name="Floudas D."/>
            <person name="Sun H."/>
            <person name="Yadav J.S."/>
            <person name="Pangilinan J."/>
            <person name="Larsson K.H."/>
            <person name="Matsuura K."/>
            <person name="Barry K."/>
            <person name="Labutti K."/>
            <person name="Kuo R."/>
            <person name="Ohm R.A."/>
            <person name="Bhattacharya S.S."/>
            <person name="Shirouzu T."/>
            <person name="Yoshinaga Y."/>
            <person name="Martin F.M."/>
            <person name="Grigoriev I.V."/>
            <person name="Hibbett D.S."/>
        </authorList>
    </citation>
    <scope>NUCLEOTIDE SEQUENCE [LARGE SCALE GENOMIC DNA]</scope>
    <source>
        <strain evidence="1 2">HHB12029</strain>
    </source>
</reference>
<dbReference type="AlphaFoldDB" id="A0A165DRH1"/>
<accession>A0A165DRH1</accession>
<organism evidence="1 2">
    <name type="scientific">Exidia glandulosa HHB12029</name>
    <dbReference type="NCBI Taxonomy" id="1314781"/>
    <lineage>
        <taxon>Eukaryota</taxon>
        <taxon>Fungi</taxon>
        <taxon>Dikarya</taxon>
        <taxon>Basidiomycota</taxon>
        <taxon>Agaricomycotina</taxon>
        <taxon>Agaricomycetes</taxon>
        <taxon>Auriculariales</taxon>
        <taxon>Exidiaceae</taxon>
        <taxon>Exidia</taxon>
    </lineage>
</organism>
<dbReference type="Proteomes" id="UP000077266">
    <property type="component" value="Unassembled WGS sequence"/>
</dbReference>
<sequence length="52" mass="5960">MAADDASDHEGKLWDAIEILDERGREYLINWEGTDPATGKQWEPTWVSGIWV</sequence>
<dbReference type="EMBL" id="KV426196">
    <property type="protein sequence ID" value="KZV85184.1"/>
    <property type="molecule type" value="Genomic_DNA"/>
</dbReference>
<evidence type="ECO:0000313" key="2">
    <source>
        <dbReference type="Proteomes" id="UP000077266"/>
    </source>
</evidence>
<evidence type="ECO:0008006" key="3">
    <source>
        <dbReference type="Google" id="ProtNLM"/>
    </source>
</evidence>
<keyword evidence="2" id="KW-1185">Reference proteome</keyword>
<dbReference type="OrthoDB" id="3647690at2759"/>
<dbReference type="InParanoid" id="A0A165DRH1"/>